<dbReference type="RefSeq" id="WP_082913543.1">
    <property type="nucleotide sequence ID" value="NZ_FCOK02000035.1"/>
</dbReference>
<gene>
    <name evidence="2" type="ORF">AWB69_04827</name>
</gene>
<dbReference type="InterPro" id="IPR021549">
    <property type="entry name" value="DUF2894"/>
</dbReference>
<feature type="region of interest" description="Disordered" evidence="1">
    <location>
        <begin position="1"/>
        <end position="21"/>
    </location>
</feature>
<protein>
    <recommendedName>
        <fullName evidence="4">DUF2894 domain-containing protein</fullName>
    </recommendedName>
</protein>
<name>A0A158HU75_9BURK</name>
<reference evidence="2 3" key="1">
    <citation type="submission" date="2016-01" db="EMBL/GenBank/DDBJ databases">
        <authorList>
            <person name="Oliw E.H."/>
        </authorList>
    </citation>
    <scope>NUCLEOTIDE SEQUENCE [LARGE SCALE GENOMIC DNA]</scope>
    <source>
        <strain evidence="2">LMG 27134</strain>
    </source>
</reference>
<dbReference type="OrthoDB" id="6025757at2"/>
<organism evidence="2 3">
    <name type="scientific">Caballeronia udeis</name>
    <dbReference type="NCBI Taxonomy" id="1232866"/>
    <lineage>
        <taxon>Bacteria</taxon>
        <taxon>Pseudomonadati</taxon>
        <taxon>Pseudomonadota</taxon>
        <taxon>Betaproteobacteria</taxon>
        <taxon>Burkholderiales</taxon>
        <taxon>Burkholderiaceae</taxon>
        <taxon>Caballeronia</taxon>
    </lineage>
</organism>
<proteinExistence type="predicted"/>
<sequence length="238" mass="25993">MGSVGDHVRDDVNDGDSDDVNDVTSQARLVLDAWRASGADRLDPVRFYFIEALDRRAAGHSGEARRILDERLSKLIEAYADDLERAAAKAADVDVDANRAAPPGEPAPRTLAGLIDYIASQALSPSDNDGLASQRTPSYPELEVLDYFRETWTKVSTEKQFRQSLAQVPGNAGPLNSSSLVHRSLSLMRQLSPGYLQQFLSYVDALSWMEQMTGGSTPTDKEAPRSASARKSARGKPR</sequence>
<evidence type="ECO:0000313" key="2">
    <source>
        <dbReference type="EMBL" id="SAL47895.1"/>
    </source>
</evidence>
<feature type="compositionally biased region" description="Basic and acidic residues" evidence="1">
    <location>
        <begin position="1"/>
        <end position="12"/>
    </location>
</feature>
<evidence type="ECO:0008006" key="4">
    <source>
        <dbReference type="Google" id="ProtNLM"/>
    </source>
</evidence>
<dbReference type="EMBL" id="FCOK02000035">
    <property type="protein sequence ID" value="SAL47895.1"/>
    <property type="molecule type" value="Genomic_DNA"/>
</dbReference>
<dbReference type="AlphaFoldDB" id="A0A158HU75"/>
<dbReference type="Pfam" id="PF11445">
    <property type="entry name" value="DUF2894"/>
    <property type="match status" value="1"/>
</dbReference>
<evidence type="ECO:0000313" key="3">
    <source>
        <dbReference type="Proteomes" id="UP000054683"/>
    </source>
</evidence>
<dbReference type="Proteomes" id="UP000054683">
    <property type="component" value="Unassembled WGS sequence"/>
</dbReference>
<feature type="region of interest" description="Disordered" evidence="1">
    <location>
        <begin position="212"/>
        <end position="238"/>
    </location>
</feature>
<accession>A0A158HU75</accession>
<evidence type="ECO:0000256" key="1">
    <source>
        <dbReference type="SAM" id="MobiDB-lite"/>
    </source>
</evidence>